<dbReference type="RefSeq" id="WP_278016013.1">
    <property type="nucleotide sequence ID" value="NZ_CP121106.1"/>
</dbReference>
<dbReference type="Proteomes" id="UP001215827">
    <property type="component" value="Chromosome"/>
</dbReference>
<evidence type="ECO:0000313" key="1">
    <source>
        <dbReference type="EMBL" id="WFL77255.1"/>
    </source>
</evidence>
<organism evidence="1 2">
    <name type="scientific">Altererythrobacter arenosus</name>
    <dbReference type="NCBI Taxonomy" id="3032592"/>
    <lineage>
        <taxon>Bacteria</taxon>
        <taxon>Pseudomonadati</taxon>
        <taxon>Pseudomonadota</taxon>
        <taxon>Alphaproteobacteria</taxon>
        <taxon>Sphingomonadales</taxon>
        <taxon>Erythrobacteraceae</taxon>
        <taxon>Altererythrobacter</taxon>
    </lineage>
</organism>
<dbReference type="EMBL" id="CP121106">
    <property type="protein sequence ID" value="WFL77255.1"/>
    <property type="molecule type" value="Genomic_DNA"/>
</dbReference>
<protein>
    <recommendedName>
        <fullName evidence="3">Lipoprotein</fullName>
    </recommendedName>
</protein>
<name>A0ABY8FT48_9SPHN</name>
<keyword evidence="2" id="KW-1185">Reference proteome</keyword>
<gene>
    <name evidence="1" type="ORF">P7228_14875</name>
</gene>
<sequence>MAHNLRFFGTLGRHSRLSCAMPFRSNLPLILAATSLGACVAPSTTEPVADPPLETELPSVGSYTTELPDTPGMALLQNLLDEQFANPDRYATTCATIVNDNARTEALPEEVALALIERYPELAPFARCVWKDDAMVVDAITGERAVIYSVRRITCQAKDDCLAWGGWVTANLDAEAWEYRLRRVDGKWLAERTGNGVIS</sequence>
<evidence type="ECO:0008006" key="3">
    <source>
        <dbReference type="Google" id="ProtNLM"/>
    </source>
</evidence>
<proteinExistence type="predicted"/>
<accession>A0ABY8FT48</accession>
<reference evidence="1 2" key="1">
    <citation type="submission" date="2023-03" db="EMBL/GenBank/DDBJ databases">
        <title>Altererythrobacter sp. CAU 1644 isolated from sand.</title>
        <authorList>
            <person name="Kim W."/>
        </authorList>
    </citation>
    <scope>NUCLEOTIDE SEQUENCE [LARGE SCALE GENOMIC DNA]</scope>
    <source>
        <strain evidence="1 2">CAU 1644</strain>
    </source>
</reference>
<evidence type="ECO:0000313" key="2">
    <source>
        <dbReference type="Proteomes" id="UP001215827"/>
    </source>
</evidence>